<dbReference type="InterPro" id="IPR017441">
    <property type="entry name" value="Protein_kinase_ATP_BS"/>
</dbReference>
<dbReference type="GO" id="GO:0030247">
    <property type="term" value="F:polysaccharide binding"/>
    <property type="evidence" value="ECO:0007669"/>
    <property type="project" value="InterPro"/>
</dbReference>
<feature type="transmembrane region" description="Helical" evidence="17">
    <location>
        <begin position="310"/>
        <end position="334"/>
    </location>
</feature>
<dbReference type="Pfam" id="PF13947">
    <property type="entry name" value="GUB_WAK_bind"/>
    <property type="match status" value="1"/>
</dbReference>
<feature type="transmembrane region" description="Helical" evidence="17">
    <location>
        <begin position="21"/>
        <end position="41"/>
    </location>
</feature>
<dbReference type="GO" id="GO:0005524">
    <property type="term" value="F:ATP binding"/>
    <property type="evidence" value="ECO:0007669"/>
    <property type="project" value="UniProtKB-UniRule"/>
</dbReference>
<keyword evidence="5 17" id="KW-0812">Transmembrane</keyword>
<evidence type="ECO:0000256" key="13">
    <source>
        <dbReference type="ARBA" id="ARBA00047899"/>
    </source>
</evidence>
<evidence type="ECO:0000259" key="18">
    <source>
        <dbReference type="PROSITE" id="PS50011"/>
    </source>
</evidence>
<dbReference type="SUPFAM" id="SSF56112">
    <property type="entry name" value="Protein kinase-like (PK-like)"/>
    <property type="match status" value="1"/>
</dbReference>
<evidence type="ECO:0000313" key="20">
    <source>
        <dbReference type="Proteomes" id="UP001454036"/>
    </source>
</evidence>
<accession>A0AAV3Q9Z0</accession>
<protein>
    <recommendedName>
        <fullName evidence="2">non-specific serine/threonine protein kinase</fullName>
        <ecNumber evidence="2">2.7.11.1</ecNumber>
    </recommendedName>
</protein>
<dbReference type="InterPro" id="IPR025287">
    <property type="entry name" value="WAK_GUB"/>
</dbReference>
<dbReference type="PANTHER" id="PTHR46008">
    <property type="entry name" value="LEAF RUST 10 DISEASE-RESISTANCE LOCUS RECEPTOR-LIKE PROTEIN KINASE-LIKE 1.4"/>
    <property type="match status" value="1"/>
</dbReference>
<evidence type="ECO:0000256" key="17">
    <source>
        <dbReference type="SAM" id="Phobius"/>
    </source>
</evidence>
<dbReference type="PANTHER" id="PTHR46008:SF63">
    <property type="entry name" value="LEAF RUST 10 DISEASE-RESISTANCE LOCUS RECEPTOR-LIKE PROTEIN KINASE-LIKE 1.4 ISOFORM X1"/>
    <property type="match status" value="1"/>
</dbReference>
<evidence type="ECO:0000256" key="15">
    <source>
        <dbReference type="PROSITE-ProRule" id="PRU10141"/>
    </source>
</evidence>
<dbReference type="FunFam" id="3.30.200.20:FF:000162">
    <property type="entry name" value="Adenine nucleotide alpha hydrolase-like domain kinase"/>
    <property type="match status" value="1"/>
</dbReference>
<dbReference type="PROSITE" id="PS50011">
    <property type="entry name" value="PROTEIN_KINASE_DOM"/>
    <property type="match status" value="1"/>
</dbReference>
<evidence type="ECO:0000256" key="16">
    <source>
        <dbReference type="SAM" id="MobiDB-lite"/>
    </source>
</evidence>
<evidence type="ECO:0000256" key="11">
    <source>
        <dbReference type="ARBA" id="ARBA00023136"/>
    </source>
</evidence>
<dbReference type="EC" id="2.7.11.1" evidence="2"/>
<organism evidence="19 20">
    <name type="scientific">Lithospermum erythrorhizon</name>
    <name type="common">Purple gromwell</name>
    <name type="synonym">Lithospermum officinale var. erythrorhizon</name>
    <dbReference type="NCBI Taxonomy" id="34254"/>
    <lineage>
        <taxon>Eukaryota</taxon>
        <taxon>Viridiplantae</taxon>
        <taxon>Streptophyta</taxon>
        <taxon>Embryophyta</taxon>
        <taxon>Tracheophyta</taxon>
        <taxon>Spermatophyta</taxon>
        <taxon>Magnoliopsida</taxon>
        <taxon>eudicotyledons</taxon>
        <taxon>Gunneridae</taxon>
        <taxon>Pentapetalae</taxon>
        <taxon>asterids</taxon>
        <taxon>lamiids</taxon>
        <taxon>Boraginales</taxon>
        <taxon>Boraginaceae</taxon>
        <taxon>Boraginoideae</taxon>
        <taxon>Lithospermeae</taxon>
        <taxon>Lithospermum</taxon>
    </lineage>
</organism>
<keyword evidence="8" id="KW-0418">Kinase</keyword>
<keyword evidence="9 15" id="KW-0067">ATP-binding</keyword>
<feature type="region of interest" description="Disordered" evidence="16">
    <location>
        <begin position="272"/>
        <end position="305"/>
    </location>
</feature>
<evidence type="ECO:0000256" key="1">
    <source>
        <dbReference type="ARBA" id="ARBA00004167"/>
    </source>
</evidence>
<feature type="domain" description="Protein kinase" evidence="18">
    <location>
        <begin position="413"/>
        <end position="693"/>
    </location>
</feature>
<dbReference type="FunFam" id="1.10.510.10:FF:000161">
    <property type="entry name" value="Wall-associated receptor kinase-like 20"/>
    <property type="match status" value="1"/>
</dbReference>
<dbReference type="Gene3D" id="3.30.200.20">
    <property type="entry name" value="Phosphorylase Kinase, domain 1"/>
    <property type="match status" value="1"/>
</dbReference>
<keyword evidence="6" id="KW-0732">Signal</keyword>
<dbReference type="GO" id="GO:0005886">
    <property type="term" value="C:plasma membrane"/>
    <property type="evidence" value="ECO:0007669"/>
    <property type="project" value="UniProtKB-ARBA"/>
</dbReference>
<dbReference type="Gene3D" id="1.10.510.10">
    <property type="entry name" value="Transferase(Phosphotransferase) domain 1"/>
    <property type="match status" value="1"/>
</dbReference>
<keyword evidence="20" id="KW-1185">Reference proteome</keyword>
<comment type="caution">
    <text evidence="19">The sequence shown here is derived from an EMBL/GenBank/DDBJ whole genome shotgun (WGS) entry which is preliminary data.</text>
</comment>
<evidence type="ECO:0000256" key="7">
    <source>
        <dbReference type="ARBA" id="ARBA00022741"/>
    </source>
</evidence>
<feature type="compositionally biased region" description="Polar residues" evidence="16">
    <location>
        <begin position="289"/>
        <end position="305"/>
    </location>
</feature>
<comment type="catalytic activity">
    <reaction evidence="13">
        <text>L-threonyl-[protein] + ATP = O-phospho-L-threonyl-[protein] + ADP + H(+)</text>
        <dbReference type="Rhea" id="RHEA:46608"/>
        <dbReference type="Rhea" id="RHEA-COMP:11060"/>
        <dbReference type="Rhea" id="RHEA-COMP:11605"/>
        <dbReference type="ChEBI" id="CHEBI:15378"/>
        <dbReference type="ChEBI" id="CHEBI:30013"/>
        <dbReference type="ChEBI" id="CHEBI:30616"/>
        <dbReference type="ChEBI" id="CHEBI:61977"/>
        <dbReference type="ChEBI" id="CHEBI:456216"/>
        <dbReference type="EC" id="2.7.11.1"/>
    </reaction>
</comment>
<dbReference type="InterPro" id="IPR001245">
    <property type="entry name" value="Ser-Thr/Tyr_kinase_cat_dom"/>
</dbReference>
<dbReference type="Pfam" id="PF07714">
    <property type="entry name" value="PK_Tyr_Ser-Thr"/>
    <property type="match status" value="1"/>
</dbReference>
<dbReference type="InterPro" id="IPR000719">
    <property type="entry name" value="Prot_kinase_dom"/>
</dbReference>
<keyword evidence="4" id="KW-0808">Transferase</keyword>
<evidence type="ECO:0000256" key="12">
    <source>
        <dbReference type="ARBA" id="ARBA00023180"/>
    </source>
</evidence>
<dbReference type="PROSITE" id="PS00108">
    <property type="entry name" value="PROTEIN_KINASE_ST"/>
    <property type="match status" value="1"/>
</dbReference>
<keyword evidence="11 17" id="KW-0472">Membrane</keyword>
<comment type="subcellular location">
    <subcellularLocation>
        <location evidence="1">Membrane</location>
        <topology evidence="1">Single-pass membrane protein</topology>
    </subcellularLocation>
</comment>
<keyword evidence="19" id="KW-0675">Receptor</keyword>
<keyword evidence="3" id="KW-0723">Serine/threonine-protein kinase</keyword>
<reference evidence="19 20" key="1">
    <citation type="submission" date="2024-01" db="EMBL/GenBank/DDBJ databases">
        <title>The complete chloroplast genome sequence of Lithospermum erythrorhizon: insights into the phylogenetic relationship among Boraginaceae species and the maternal lineages of purple gromwells.</title>
        <authorList>
            <person name="Okada T."/>
            <person name="Watanabe K."/>
        </authorList>
    </citation>
    <scope>NUCLEOTIDE SEQUENCE [LARGE SCALE GENOMIC DNA]</scope>
</reference>
<comment type="catalytic activity">
    <reaction evidence="14">
        <text>L-seryl-[protein] + ATP = O-phospho-L-seryl-[protein] + ADP + H(+)</text>
        <dbReference type="Rhea" id="RHEA:17989"/>
        <dbReference type="Rhea" id="RHEA-COMP:9863"/>
        <dbReference type="Rhea" id="RHEA-COMP:11604"/>
        <dbReference type="ChEBI" id="CHEBI:15378"/>
        <dbReference type="ChEBI" id="CHEBI:29999"/>
        <dbReference type="ChEBI" id="CHEBI:30616"/>
        <dbReference type="ChEBI" id="CHEBI:83421"/>
        <dbReference type="ChEBI" id="CHEBI:456216"/>
        <dbReference type="EC" id="2.7.11.1"/>
    </reaction>
</comment>
<name>A0AAV3Q9Z0_LITER</name>
<feature type="region of interest" description="Disordered" evidence="16">
    <location>
        <begin position="717"/>
        <end position="737"/>
    </location>
</feature>
<evidence type="ECO:0000256" key="10">
    <source>
        <dbReference type="ARBA" id="ARBA00022989"/>
    </source>
</evidence>
<gene>
    <name evidence="19" type="ORF">LIER_16954</name>
</gene>
<evidence type="ECO:0000313" key="19">
    <source>
        <dbReference type="EMBL" id="GAA0160388.1"/>
    </source>
</evidence>
<dbReference type="GO" id="GO:0004674">
    <property type="term" value="F:protein serine/threonine kinase activity"/>
    <property type="evidence" value="ECO:0007669"/>
    <property type="project" value="UniProtKB-KW"/>
</dbReference>
<keyword evidence="10 17" id="KW-1133">Transmembrane helix</keyword>
<dbReference type="EMBL" id="BAABME010003869">
    <property type="protein sequence ID" value="GAA0160388.1"/>
    <property type="molecule type" value="Genomic_DNA"/>
</dbReference>
<evidence type="ECO:0000256" key="4">
    <source>
        <dbReference type="ARBA" id="ARBA00022679"/>
    </source>
</evidence>
<evidence type="ECO:0000256" key="14">
    <source>
        <dbReference type="ARBA" id="ARBA00048679"/>
    </source>
</evidence>
<evidence type="ECO:0000256" key="2">
    <source>
        <dbReference type="ARBA" id="ARBA00012513"/>
    </source>
</evidence>
<evidence type="ECO:0000256" key="9">
    <source>
        <dbReference type="ARBA" id="ARBA00022840"/>
    </source>
</evidence>
<dbReference type="InterPro" id="IPR008271">
    <property type="entry name" value="Ser/Thr_kinase_AS"/>
</dbReference>
<feature type="compositionally biased region" description="Low complexity" evidence="16">
    <location>
        <begin position="723"/>
        <end position="737"/>
    </location>
</feature>
<dbReference type="SMART" id="SM00220">
    <property type="entry name" value="S_TKc"/>
    <property type="match status" value="1"/>
</dbReference>
<evidence type="ECO:0000256" key="8">
    <source>
        <dbReference type="ARBA" id="ARBA00022777"/>
    </source>
</evidence>
<dbReference type="PROSITE" id="PS00107">
    <property type="entry name" value="PROTEIN_KINASE_ATP"/>
    <property type="match status" value="1"/>
</dbReference>
<dbReference type="Pfam" id="PF14380">
    <property type="entry name" value="WAK_assoc"/>
    <property type="match status" value="1"/>
</dbReference>
<evidence type="ECO:0000256" key="6">
    <source>
        <dbReference type="ARBA" id="ARBA00022729"/>
    </source>
</evidence>
<evidence type="ECO:0000256" key="5">
    <source>
        <dbReference type="ARBA" id="ARBA00022692"/>
    </source>
</evidence>
<keyword evidence="7 15" id="KW-0547">Nucleotide-binding</keyword>
<keyword evidence="12" id="KW-0325">Glycoprotein</keyword>
<feature type="binding site" evidence="15">
    <location>
        <position position="441"/>
    </location>
    <ligand>
        <name>ATP</name>
        <dbReference type="ChEBI" id="CHEBI:30616"/>
    </ligand>
</feature>
<dbReference type="Proteomes" id="UP001454036">
    <property type="component" value="Unassembled WGS sequence"/>
</dbReference>
<proteinExistence type="predicted"/>
<evidence type="ECO:0000256" key="3">
    <source>
        <dbReference type="ARBA" id="ARBA00022527"/>
    </source>
</evidence>
<sequence>MFLYSITSLSVLCTGHTMKSLISFVQSVSFVIVTFLFLTHLSSFDASQYAACGNVFSCGMLTGIDYPFYGVDRPIECGYPGFELDCDDEVATMEMMGVKYRVLDINQGTQTLSIAREDLTEDICQDDKIISSSLDSRLFEHASNNYLNVTILYGCPETPGEVSNQFSCAVDGTANSNGYIVEGVQGPANCLASVVVPVRNTSFQGPADFGELLAQGIEIRSKVDNTVCNECKNSSGRCGFNQTSTQFTCLCDDQTLAPSLCLRWRDANKEERFQVPADTANDTLDDNSDGSTPETDADSESGNSTSQAPLAVGLSVAGAVVAGIGIGWFFILFIRQRRKRIIAAKAFNSNDTESRDLKAIPSSKPLMAPFSNFFTKSIPSYPSPKSEIGRGGSTYFGVQIFNYNDLQQATDNFNSSRELGDGGFGAVYHGNLPDGRVVAVKRLYENNFKRVEQFMNEVEILARLRHQNLVQLFGCTSKKSPDLLLVYEYIPNGTVADHLHGKRANSGLLTWPVRLKIAVETADALAYLHSSEIIHRDVKTTNVLLDNDFNVKVADFGLSRLFPTNVTHVSTAPQGTPGYVDPEYYQVYQLTEKSDVYSFGVVLGELISSLEAVDTNRHKHDINLASMTVNKIKNHALDELVDGNLGFTTNSSVRRMITVVAELAFRCLQQERDMRPSMKEVLESLRDVQNQELRMHNNEEVVEIVVDDVALVKGYSDPPSQMSVLSDNHDSSASSSM</sequence>
<dbReference type="InterPro" id="IPR011009">
    <property type="entry name" value="Kinase-like_dom_sf"/>
</dbReference>
<dbReference type="InterPro" id="IPR032872">
    <property type="entry name" value="WAK_assoc_C"/>
</dbReference>
<dbReference type="AlphaFoldDB" id="A0AAV3Q9Z0"/>